<organism evidence="2 3">
    <name type="scientific">Trypanosoma rangeli SC58</name>
    <dbReference type="NCBI Taxonomy" id="429131"/>
    <lineage>
        <taxon>Eukaryota</taxon>
        <taxon>Discoba</taxon>
        <taxon>Euglenozoa</taxon>
        <taxon>Kinetoplastea</taxon>
        <taxon>Metakinetoplastina</taxon>
        <taxon>Trypanosomatida</taxon>
        <taxon>Trypanosomatidae</taxon>
        <taxon>Trypanosoma</taxon>
        <taxon>Herpetosoma</taxon>
    </lineage>
</organism>
<name>A0A061IYK9_TRYRA</name>
<comment type="caution">
    <text evidence="2">The sequence shown here is derived from an EMBL/GenBank/DDBJ whole genome shotgun (WGS) entry which is preliminary data.</text>
</comment>
<dbReference type="EMBL" id="AUPL01004063">
    <property type="protein sequence ID" value="ESL08238.1"/>
    <property type="molecule type" value="Genomic_DNA"/>
</dbReference>
<feature type="region of interest" description="Disordered" evidence="1">
    <location>
        <begin position="32"/>
        <end position="59"/>
    </location>
</feature>
<dbReference type="OrthoDB" id="261755at2759"/>
<dbReference type="AlphaFoldDB" id="A0A061IYK9"/>
<reference evidence="2 3" key="1">
    <citation type="submission" date="2013-07" db="EMBL/GenBank/DDBJ databases">
        <authorList>
            <person name="Stoco P.H."/>
            <person name="Wagner G."/>
            <person name="Gerber A."/>
            <person name="Zaha A."/>
            <person name="Thompson C."/>
            <person name="Bartholomeu D.C."/>
            <person name="Luckemeyer D.D."/>
            <person name="Bahia D."/>
            <person name="Loreto E."/>
            <person name="Prestes E.B."/>
            <person name="Lima F.M."/>
            <person name="Rodrigues-Luiz G."/>
            <person name="Vallejo G.A."/>
            <person name="Filho J.F."/>
            <person name="Monteiro K.M."/>
            <person name="Tyler K.M."/>
            <person name="de Almeida L.G."/>
            <person name="Ortiz M.F."/>
            <person name="Siervo M.A."/>
            <person name="de Moraes M.H."/>
            <person name="Cunha O.L."/>
            <person name="Mendonca-Neto R."/>
            <person name="Silva R."/>
            <person name="Teixeira S.M."/>
            <person name="Murta S.M."/>
            <person name="Sincero T.C."/>
            <person name="Mendes T.A."/>
            <person name="Urmenyi T.P."/>
            <person name="Silva V.G."/>
            <person name="da Rocha W.D."/>
            <person name="Andersson B."/>
            <person name="Romanha A.J."/>
            <person name="Steindel M."/>
            <person name="de Vasconcelos A.T."/>
            <person name="Grisard E.C."/>
        </authorList>
    </citation>
    <scope>NUCLEOTIDE SEQUENCE [LARGE SCALE GENOMIC DNA]</scope>
    <source>
        <strain evidence="2 3">SC58</strain>
    </source>
</reference>
<sequence length="222" mass="24932">MWRRRVADVLDRGTHGVMSQVPPQLHLRSGNANARWAASPRHPQRLQKSNPQPEPPPRRFSWRTWPPIVWLIANAVPIATYQFFLEAGCTGVCAWLLLHDRATVAGMEAWLHRHHYPLTSLIDWEGGRHAEDWTVAGCRIDAATLTALHIGHNIANGLLPLQVVFLAGTYPVVARVAAAAARGPLASQLLRAQERCKAPFVKERVDIPTCHPFGKPKRFRQR</sequence>
<gene>
    <name evidence="2" type="ORF">TRSC58_04063</name>
</gene>
<evidence type="ECO:0000256" key="1">
    <source>
        <dbReference type="SAM" id="MobiDB-lite"/>
    </source>
</evidence>
<keyword evidence="3" id="KW-1185">Reference proteome</keyword>
<dbReference type="Proteomes" id="UP000031737">
    <property type="component" value="Unassembled WGS sequence"/>
</dbReference>
<dbReference type="VEuPathDB" id="TriTrypDB:TRSC58_04063"/>
<evidence type="ECO:0000313" key="3">
    <source>
        <dbReference type="Proteomes" id="UP000031737"/>
    </source>
</evidence>
<protein>
    <submittedName>
        <fullName evidence="2">Uncharacterized protein</fullName>
    </submittedName>
</protein>
<evidence type="ECO:0000313" key="2">
    <source>
        <dbReference type="EMBL" id="ESL08238.1"/>
    </source>
</evidence>
<proteinExistence type="predicted"/>
<accession>A0A061IYK9</accession>